<keyword evidence="3 10" id="KW-0328">Glycosyltransferase</keyword>
<keyword evidence="4 10" id="KW-0808">Transferase</keyword>
<evidence type="ECO:0000256" key="8">
    <source>
        <dbReference type="SAM" id="MobiDB-lite"/>
    </source>
</evidence>
<evidence type="ECO:0000256" key="2">
    <source>
        <dbReference type="ARBA" id="ARBA00022475"/>
    </source>
</evidence>
<dbReference type="PANTHER" id="PTHR33908">
    <property type="entry name" value="MANNOSYLTRANSFERASE YKCB-RELATED"/>
    <property type="match status" value="1"/>
</dbReference>
<evidence type="ECO:0000256" key="9">
    <source>
        <dbReference type="SAM" id="Phobius"/>
    </source>
</evidence>
<feature type="transmembrane region" description="Helical" evidence="9">
    <location>
        <begin position="120"/>
        <end position="138"/>
    </location>
</feature>
<feature type="transmembrane region" description="Helical" evidence="9">
    <location>
        <begin position="89"/>
        <end position="108"/>
    </location>
</feature>
<keyword evidence="7 9" id="KW-0472">Membrane</keyword>
<name>A0ABY5NMK2_9MICO</name>
<feature type="region of interest" description="Disordered" evidence="8">
    <location>
        <begin position="198"/>
        <end position="241"/>
    </location>
</feature>
<evidence type="ECO:0000256" key="1">
    <source>
        <dbReference type="ARBA" id="ARBA00004651"/>
    </source>
</evidence>
<evidence type="ECO:0000256" key="5">
    <source>
        <dbReference type="ARBA" id="ARBA00022692"/>
    </source>
</evidence>
<organism evidence="10 11">
    <name type="scientific">Microbacterium elymi</name>
    <dbReference type="NCBI Taxonomy" id="2909587"/>
    <lineage>
        <taxon>Bacteria</taxon>
        <taxon>Bacillati</taxon>
        <taxon>Actinomycetota</taxon>
        <taxon>Actinomycetes</taxon>
        <taxon>Micrococcales</taxon>
        <taxon>Microbacteriaceae</taxon>
        <taxon>Microbacterium</taxon>
    </lineage>
</organism>
<gene>
    <name evidence="10" type="ORF">L2X98_25730</name>
</gene>
<dbReference type="InterPro" id="IPR050297">
    <property type="entry name" value="LipidA_mod_glycosyltrf_83"/>
</dbReference>
<feature type="transmembrane region" description="Helical" evidence="9">
    <location>
        <begin position="144"/>
        <end position="174"/>
    </location>
</feature>
<evidence type="ECO:0000256" key="3">
    <source>
        <dbReference type="ARBA" id="ARBA00022676"/>
    </source>
</evidence>
<evidence type="ECO:0000256" key="4">
    <source>
        <dbReference type="ARBA" id="ARBA00022679"/>
    </source>
</evidence>
<keyword evidence="2" id="KW-1003">Cell membrane</keyword>
<sequence>MAAALAMTGSWIPSLWGDEAASVLSATRPVGSLLAMVIHVDVVHAAYYLGLHDWVALFGAGPFSVRFPSALAAGMCAAAVTWMCGRVGTVRFGVLAGVLVAVLPRLTYAGEEARSYAWDAALAAILCAIVVELLLGRGPSRPWWIAYTVVLTVGVYAFLYFALLTLAVGAAIAMTPELRPQRRRWLIASATASALALPCSPSRRPRRRRSGICAGRMSRARPPCSSRCGSPHRCSRRSPGP</sequence>
<dbReference type="GO" id="GO:0016757">
    <property type="term" value="F:glycosyltransferase activity"/>
    <property type="evidence" value="ECO:0007669"/>
    <property type="project" value="UniProtKB-KW"/>
</dbReference>
<reference evidence="10" key="1">
    <citation type="submission" date="2022-01" db="EMBL/GenBank/DDBJ databases">
        <title>Microbacterium eymi and Microbacterium rhizovicinus sp. nov., isolated from the rhizospheric soil of Elymus tsukushiensis, a plant native to the Dokdo Islands, Republic of Korea.</title>
        <authorList>
            <person name="Hwang Y.J."/>
        </authorList>
    </citation>
    <scope>NUCLEOTIDE SEQUENCE</scope>
    <source>
        <strain evidence="10">KUDC0405</strain>
    </source>
</reference>
<proteinExistence type="predicted"/>
<accession>A0ABY5NMK2</accession>
<dbReference type="RefSeq" id="WP_259613002.1">
    <property type="nucleotide sequence ID" value="NZ_CP091139.2"/>
</dbReference>
<evidence type="ECO:0000313" key="11">
    <source>
        <dbReference type="Proteomes" id="UP001054811"/>
    </source>
</evidence>
<keyword evidence="6 9" id="KW-1133">Transmembrane helix</keyword>
<dbReference type="Proteomes" id="UP001054811">
    <property type="component" value="Chromosome"/>
</dbReference>
<protein>
    <submittedName>
        <fullName evidence="10">Glycosyltransferase family 39 protein</fullName>
        <ecNumber evidence="10">2.4.-.-</ecNumber>
    </submittedName>
</protein>
<keyword evidence="11" id="KW-1185">Reference proteome</keyword>
<evidence type="ECO:0000313" key="10">
    <source>
        <dbReference type="EMBL" id="UUT36344.1"/>
    </source>
</evidence>
<dbReference type="EMBL" id="CP091139">
    <property type="protein sequence ID" value="UUT36344.1"/>
    <property type="molecule type" value="Genomic_DNA"/>
</dbReference>
<evidence type="ECO:0000256" key="7">
    <source>
        <dbReference type="ARBA" id="ARBA00023136"/>
    </source>
</evidence>
<dbReference type="PANTHER" id="PTHR33908:SF3">
    <property type="entry name" value="UNDECAPRENYL PHOSPHATE-ALPHA-4-AMINO-4-DEOXY-L-ARABINOSE ARABINOSYL TRANSFERASE"/>
    <property type="match status" value="1"/>
</dbReference>
<keyword evidence="5 9" id="KW-0812">Transmembrane</keyword>
<dbReference type="EC" id="2.4.-.-" evidence="10"/>
<comment type="subcellular location">
    <subcellularLocation>
        <location evidence="1">Cell membrane</location>
        <topology evidence="1">Multi-pass membrane protein</topology>
    </subcellularLocation>
</comment>
<evidence type="ECO:0000256" key="6">
    <source>
        <dbReference type="ARBA" id="ARBA00022989"/>
    </source>
</evidence>